<dbReference type="SMART" id="SM00225">
    <property type="entry name" value="BTB"/>
    <property type="match status" value="1"/>
</dbReference>
<dbReference type="Pfam" id="PF24570">
    <property type="entry name" value="BACK_BPM_SPOP"/>
    <property type="match status" value="1"/>
</dbReference>
<evidence type="ECO:0000259" key="3">
    <source>
        <dbReference type="PROSITE" id="PS50097"/>
    </source>
</evidence>
<accession>A0ABC8WGJ1</accession>
<reference evidence="5 6" key="2">
    <citation type="submission" date="2024-10" db="EMBL/GenBank/DDBJ databases">
        <authorList>
            <person name="Ryan C."/>
        </authorList>
    </citation>
    <scope>NUCLEOTIDE SEQUENCE [LARGE SCALE GENOMIC DNA]</scope>
</reference>
<dbReference type="PROSITE" id="PS50097">
    <property type="entry name" value="BTB"/>
    <property type="match status" value="1"/>
</dbReference>
<dbReference type="AlphaFoldDB" id="A0ABC8WGJ1"/>
<reference evidence="6" key="1">
    <citation type="submission" date="2024-06" db="EMBL/GenBank/DDBJ databases">
        <authorList>
            <person name="Ryan C."/>
        </authorList>
    </citation>
    <scope>NUCLEOTIDE SEQUENCE [LARGE SCALE GENOMIC DNA]</scope>
</reference>
<proteinExistence type="inferred from homology"/>
<evidence type="ECO:0000256" key="1">
    <source>
        <dbReference type="ARBA" id="ARBA00004906"/>
    </source>
</evidence>
<evidence type="ECO:0000259" key="4">
    <source>
        <dbReference type="PROSITE" id="PS50144"/>
    </source>
</evidence>
<dbReference type="PANTHER" id="PTHR26379:SF332">
    <property type="entry name" value="OS08G0128900 PROTEIN"/>
    <property type="match status" value="1"/>
</dbReference>
<evidence type="ECO:0000313" key="6">
    <source>
        <dbReference type="Proteomes" id="UP001497457"/>
    </source>
</evidence>
<dbReference type="Proteomes" id="UP001497457">
    <property type="component" value="Chromosome 12b"/>
</dbReference>
<dbReference type="CDD" id="cd00121">
    <property type="entry name" value="MATH"/>
    <property type="match status" value="1"/>
</dbReference>
<dbReference type="SUPFAM" id="SSF54695">
    <property type="entry name" value="POZ domain"/>
    <property type="match status" value="1"/>
</dbReference>
<dbReference type="PANTHER" id="PTHR26379">
    <property type="entry name" value="BTB/POZ AND MATH DOMAIN-CONTAINING PROTEIN 1"/>
    <property type="match status" value="1"/>
</dbReference>
<dbReference type="InterPro" id="IPR000210">
    <property type="entry name" value="BTB/POZ_dom"/>
</dbReference>
<protein>
    <submittedName>
        <fullName evidence="5">Uncharacterized protein</fullName>
    </submittedName>
</protein>
<comment type="similarity">
    <text evidence="2">Belongs to the Tdpoz family.</text>
</comment>
<dbReference type="PROSITE" id="PS50144">
    <property type="entry name" value="MATH"/>
    <property type="match status" value="1"/>
</dbReference>
<comment type="pathway">
    <text evidence="1">Protein modification; protein ubiquitination.</text>
</comment>
<gene>
    <name evidence="5" type="ORF">URODEC1_LOCUS13539</name>
</gene>
<dbReference type="InterPro" id="IPR008974">
    <property type="entry name" value="TRAF-like"/>
</dbReference>
<feature type="domain" description="MATH" evidence="4">
    <location>
        <begin position="9"/>
        <end position="142"/>
    </location>
</feature>
<dbReference type="Pfam" id="PF22486">
    <property type="entry name" value="MATH_2"/>
    <property type="match status" value="1"/>
</dbReference>
<keyword evidence="6" id="KW-1185">Reference proteome</keyword>
<evidence type="ECO:0000256" key="2">
    <source>
        <dbReference type="ARBA" id="ARBA00010846"/>
    </source>
</evidence>
<dbReference type="InterPro" id="IPR002083">
    <property type="entry name" value="MATH/TRAF_dom"/>
</dbReference>
<dbReference type="InterPro" id="IPR011333">
    <property type="entry name" value="SKP1/BTB/POZ_sf"/>
</dbReference>
<sequence length="325" mass="35811">MASPSHTVRGTHQFEIVGYSLIKHLATGEFVRSAAFAVGGYRWSVRFYPGGFSPPHCAFVSAFLKITSKDARAWARFDLRLLDRATGLSRSMRRAAAHVVFDYSAPHKTCKGKRGARAFMVRSELEASPYLRGDRLTIECVVDVVVVAAGDEAAGAAVAPPPRQLRAPPSDLSKHLGDMLDQGDLADISFDVRGEIFRAHKAVLAARSPVFMAELYGGMKEKGMERIAIDDMQPVVFGALLRFVYTDVLMLPGDLEGDDYREMVRHLLEAADRYGMERLKMICESILCRSLDGSTVETTLALADQHYCKALKDVCVQFMSLGLEG</sequence>
<dbReference type="Pfam" id="PF00651">
    <property type="entry name" value="BTB"/>
    <property type="match status" value="1"/>
</dbReference>
<dbReference type="SUPFAM" id="SSF49599">
    <property type="entry name" value="TRAF domain-like"/>
    <property type="match status" value="1"/>
</dbReference>
<dbReference type="EMBL" id="OZ075122">
    <property type="protein sequence ID" value="CAL4909189.1"/>
    <property type="molecule type" value="Genomic_DNA"/>
</dbReference>
<dbReference type="InterPro" id="IPR045005">
    <property type="entry name" value="BPM1-6"/>
</dbReference>
<feature type="domain" description="BTB" evidence="3">
    <location>
        <begin position="186"/>
        <end position="253"/>
    </location>
</feature>
<evidence type="ECO:0000313" key="5">
    <source>
        <dbReference type="EMBL" id="CAL4909189.1"/>
    </source>
</evidence>
<dbReference type="Gene3D" id="3.30.710.10">
    <property type="entry name" value="Potassium Channel Kv1.1, Chain A"/>
    <property type="match status" value="1"/>
</dbReference>
<name>A0ABC8WGJ1_9POAL</name>
<dbReference type="InterPro" id="IPR056423">
    <property type="entry name" value="BACK_BPM_SPOP"/>
</dbReference>
<organism evidence="5 6">
    <name type="scientific">Urochloa decumbens</name>
    <dbReference type="NCBI Taxonomy" id="240449"/>
    <lineage>
        <taxon>Eukaryota</taxon>
        <taxon>Viridiplantae</taxon>
        <taxon>Streptophyta</taxon>
        <taxon>Embryophyta</taxon>
        <taxon>Tracheophyta</taxon>
        <taxon>Spermatophyta</taxon>
        <taxon>Magnoliopsida</taxon>
        <taxon>Liliopsida</taxon>
        <taxon>Poales</taxon>
        <taxon>Poaceae</taxon>
        <taxon>PACMAD clade</taxon>
        <taxon>Panicoideae</taxon>
        <taxon>Panicodae</taxon>
        <taxon>Paniceae</taxon>
        <taxon>Melinidinae</taxon>
        <taxon>Urochloa</taxon>
    </lineage>
</organism>
<dbReference type="Gene3D" id="2.60.210.10">
    <property type="entry name" value="Apoptosis, Tumor Necrosis Factor Receptor Associated Protein 2, Chain A"/>
    <property type="match status" value="1"/>
</dbReference>